<keyword evidence="3" id="KW-1185">Reference proteome</keyword>
<proteinExistence type="predicted"/>
<dbReference type="KEGG" id="otm:OSB_30540"/>
<dbReference type="RefSeq" id="WP_049835750.1">
    <property type="nucleotide sequence ID" value="NZ_CP012160.1"/>
</dbReference>
<protein>
    <recommendedName>
        <fullName evidence="1">Porin domain-containing protein</fullName>
    </recommendedName>
</protein>
<dbReference type="Proteomes" id="UP000067444">
    <property type="component" value="Chromosome"/>
</dbReference>
<dbReference type="Gene3D" id="2.40.160.10">
    <property type="entry name" value="Porin"/>
    <property type="match status" value="2"/>
</dbReference>
<accession>A0A0K0Y9I3</accession>
<dbReference type="InterPro" id="IPR033900">
    <property type="entry name" value="Gram_neg_porin_domain"/>
</dbReference>
<dbReference type="GO" id="GO:0015288">
    <property type="term" value="F:porin activity"/>
    <property type="evidence" value="ECO:0007669"/>
    <property type="project" value="InterPro"/>
</dbReference>
<dbReference type="GO" id="GO:0016020">
    <property type="term" value="C:membrane"/>
    <property type="evidence" value="ECO:0007669"/>
    <property type="project" value="InterPro"/>
</dbReference>
<dbReference type="SUPFAM" id="SSF56935">
    <property type="entry name" value="Porins"/>
    <property type="match status" value="2"/>
</dbReference>
<dbReference type="Pfam" id="PF13609">
    <property type="entry name" value="Porin_4"/>
    <property type="match status" value="1"/>
</dbReference>
<evidence type="ECO:0000313" key="2">
    <source>
        <dbReference type="EMBL" id="AKS47570.1"/>
    </source>
</evidence>
<dbReference type="STRING" id="1458307.OSB_30540"/>
<feature type="domain" description="Porin" evidence="1">
    <location>
        <begin position="7"/>
        <end position="351"/>
    </location>
</feature>
<dbReference type="AlphaFoldDB" id="A0A0K0Y9I3"/>
<gene>
    <name evidence="2" type="ORF">OSB_30540</name>
</gene>
<name>A0A0K0Y9I3_9RHOB</name>
<evidence type="ECO:0000259" key="1">
    <source>
        <dbReference type="Pfam" id="PF13609"/>
    </source>
</evidence>
<reference evidence="2 3" key="1">
    <citation type="journal article" date="2015" name="Genome Announc.">
        <title>Closed Genome Sequence of Octadecabacter temperatus SB1, the First Mesophilic Species of the Genus Octadecabacter.</title>
        <authorList>
            <person name="Voget S."/>
            <person name="Billerbeck S."/>
            <person name="Simon M."/>
            <person name="Daniel R."/>
        </authorList>
    </citation>
    <scope>NUCLEOTIDE SEQUENCE [LARGE SCALE GENOMIC DNA]</scope>
    <source>
        <strain evidence="2 3">SB1</strain>
    </source>
</reference>
<dbReference type="InterPro" id="IPR023614">
    <property type="entry name" value="Porin_dom_sf"/>
</dbReference>
<organism evidence="2 3">
    <name type="scientific">Octadecabacter temperatus</name>
    <dbReference type="NCBI Taxonomy" id="1458307"/>
    <lineage>
        <taxon>Bacteria</taxon>
        <taxon>Pseudomonadati</taxon>
        <taxon>Pseudomonadota</taxon>
        <taxon>Alphaproteobacteria</taxon>
        <taxon>Rhodobacterales</taxon>
        <taxon>Roseobacteraceae</taxon>
        <taxon>Octadecabacter</taxon>
    </lineage>
</organism>
<evidence type="ECO:0000313" key="3">
    <source>
        <dbReference type="Proteomes" id="UP000067444"/>
    </source>
</evidence>
<dbReference type="EMBL" id="CP012160">
    <property type="protein sequence ID" value="AKS47570.1"/>
    <property type="molecule type" value="Genomic_DNA"/>
</dbReference>
<dbReference type="OrthoDB" id="7874340at2"/>
<sequence>MKKILLTTALVGFAGVAAADGHLGVTFSGDANLGYNDFDNTSTDDNFGFYSELDVTIGFAAELDNGLVAAASIDLEDLASGTGNWGDSYELSLTNDTAGLYYGDTNFAAQNVWVSAGDMESDSFSEADGEEALRGEMAFGAVSAQVSYVLGDAANVRNSVNGVSDLEQLSIGASADFGNFNVVMAYQEALSAAGATIYDAANGDFNEGEVFGLSVGTSFAGADVRLAYAERSDDVGDSSGVSSDSIGVSVAYPFGPVTATAYYVSESAAAGDNWGINLAYANGPVAVALDYQDDQGTAKWGLEGSYDVGNGIMVYAGYLDNAGLAGSDRYYVAGEYDLGSGASLLVSYADDSDLTNDAGDEIGANDYQVGTTVEISFAF</sequence>